<dbReference type="PROSITE" id="PS51257">
    <property type="entry name" value="PROKAR_LIPOPROTEIN"/>
    <property type="match status" value="1"/>
</dbReference>
<dbReference type="Proteomes" id="UP000294508">
    <property type="component" value="Unassembled WGS sequence"/>
</dbReference>
<organism evidence="1 2">
    <name type="scientific">Kribbella steppae</name>
    <dbReference type="NCBI Taxonomy" id="2512223"/>
    <lineage>
        <taxon>Bacteria</taxon>
        <taxon>Bacillati</taxon>
        <taxon>Actinomycetota</taxon>
        <taxon>Actinomycetes</taxon>
        <taxon>Propionibacteriales</taxon>
        <taxon>Kribbellaceae</taxon>
        <taxon>Kribbella</taxon>
    </lineage>
</organism>
<accession>A0A4R2HQ46</accession>
<dbReference type="RefSeq" id="WP_132208814.1">
    <property type="nucleotide sequence ID" value="NZ_SLWN01000003.1"/>
</dbReference>
<dbReference type="OrthoDB" id="3819005at2"/>
<name>A0A4R2HQ46_9ACTN</name>
<proteinExistence type="predicted"/>
<keyword evidence="2" id="KW-1185">Reference proteome</keyword>
<comment type="caution">
    <text evidence="1">The sequence shown here is derived from an EMBL/GenBank/DDBJ whole genome shotgun (WGS) entry which is preliminary data.</text>
</comment>
<evidence type="ECO:0000313" key="1">
    <source>
        <dbReference type="EMBL" id="TCO33353.1"/>
    </source>
</evidence>
<dbReference type="EMBL" id="SLWN01000003">
    <property type="protein sequence ID" value="TCO33353.1"/>
    <property type="molecule type" value="Genomic_DNA"/>
</dbReference>
<gene>
    <name evidence="1" type="ORF">EV652_103353</name>
</gene>
<sequence length="304" mass="33088">MSADRIVGVLVLVVALLTGCSGEDDRVKLKAALEKGPLSVSVDSSGEVEFGAAEKFKIDVLDPGKGVSTAEERVEEQREKRAAMLKWYVVFVLKADGDKQALLEFAPDGFMQVTLEGKVVQALQLRITVIELNPGATAEITEISHLNTAGQGAPTLPDPVLPAALVGRWTGKLSYFERRNPLGKGHTRPDRPITIVIPARKLPASGVVGTATLPRDDYTVDYGDREEKVSRPAQKNVFVLASDQVRPISISRVYVRIADGRGMPFSLTILANGKLYLEQYKSLQAQEDLDIADLEQAGLLIKER</sequence>
<evidence type="ECO:0000313" key="2">
    <source>
        <dbReference type="Proteomes" id="UP000294508"/>
    </source>
</evidence>
<evidence type="ECO:0008006" key="3">
    <source>
        <dbReference type="Google" id="ProtNLM"/>
    </source>
</evidence>
<dbReference type="AlphaFoldDB" id="A0A4R2HQ46"/>
<protein>
    <recommendedName>
        <fullName evidence="3">Lipoprotein</fullName>
    </recommendedName>
</protein>
<reference evidence="1 2" key="1">
    <citation type="journal article" date="2015" name="Stand. Genomic Sci.">
        <title>Genomic Encyclopedia of Bacterial and Archaeal Type Strains, Phase III: the genomes of soil and plant-associated and newly described type strains.</title>
        <authorList>
            <person name="Whitman W.B."/>
            <person name="Woyke T."/>
            <person name="Klenk H.P."/>
            <person name="Zhou Y."/>
            <person name="Lilburn T.G."/>
            <person name="Beck B.J."/>
            <person name="De Vos P."/>
            <person name="Vandamme P."/>
            <person name="Eisen J.A."/>
            <person name="Garrity G."/>
            <person name="Hugenholtz P."/>
            <person name="Kyrpides N.C."/>
        </authorList>
    </citation>
    <scope>NUCLEOTIDE SEQUENCE [LARGE SCALE GENOMIC DNA]</scope>
    <source>
        <strain evidence="1 2">VKM Ac-2572</strain>
    </source>
</reference>